<evidence type="ECO:0000256" key="1">
    <source>
        <dbReference type="ARBA" id="ARBA00022729"/>
    </source>
</evidence>
<dbReference type="InterPro" id="IPR013766">
    <property type="entry name" value="Thioredoxin_domain"/>
</dbReference>
<evidence type="ECO:0000313" key="4">
    <source>
        <dbReference type="EMBL" id="HGY55549.1"/>
    </source>
</evidence>
<gene>
    <name evidence="4" type="ORF">ENK44_07615</name>
</gene>
<evidence type="ECO:0000256" key="2">
    <source>
        <dbReference type="SAM" id="SignalP"/>
    </source>
</evidence>
<dbReference type="InterPro" id="IPR036249">
    <property type="entry name" value="Thioredoxin-like_sf"/>
</dbReference>
<dbReference type="Proteomes" id="UP000885779">
    <property type="component" value="Unassembled WGS sequence"/>
</dbReference>
<keyword evidence="1 2" id="KW-0732">Signal</keyword>
<feature type="signal peptide" evidence="2">
    <location>
        <begin position="1"/>
        <end position="19"/>
    </location>
</feature>
<organism evidence="4">
    <name type="scientific">Caldithrix abyssi</name>
    <dbReference type="NCBI Taxonomy" id="187145"/>
    <lineage>
        <taxon>Bacteria</taxon>
        <taxon>Pseudomonadati</taxon>
        <taxon>Calditrichota</taxon>
        <taxon>Calditrichia</taxon>
        <taxon>Calditrichales</taxon>
        <taxon>Calditrichaceae</taxon>
        <taxon>Caldithrix</taxon>
    </lineage>
</organism>
<comment type="caution">
    <text evidence="4">The sequence shown here is derived from an EMBL/GenBank/DDBJ whole genome shotgun (WGS) entry which is preliminary data.</text>
</comment>
<protein>
    <submittedName>
        <fullName evidence="4">Thioredoxin family protein</fullName>
    </submittedName>
</protein>
<dbReference type="AlphaFoldDB" id="A0A7V4WUP7"/>
<evidence type="ECO:0000259" key="3">
    <source>
        <dbReference type="PROSITE" id="PS51352"/>
    </source>
</evidence>
<sequence>MYLPKTIFFVLALFLFGSAAEKTSGRYEPVTKFDPQRDATKDIAEAVKEAQQTGKRVLLDVGGEWCSWCHKLDKFFEDNEDVRQFLDTHFIVVKINYSKENKNEAVLSKYPKIPGYPHYFVLESDGTFLHSQNTAELEKGKGYDKNKIFAFLKKWAK</sequence>
<feature type="domain" description="Thioredoxin" evidence="3">
    <location>
        <begin position="22"/>
        <end position="157"/>
    </location>
</feature>
<dbReference type="PANTHER" id="PTHR15337">
    <property type="entry name" value="ANTERIOR GRADIENT PROTEIN-RELATED"/>
    <property type="match status" value="1"/>
</dbReference>
<accession>A0A7V4WUP7</accession>
<dbReference type="Pfam" id="PF13899">
    <property type="entry name" value="Thioredoxin_7"/>
    <property type="match status" value="1"/>
</dbReference>
<name>A0A7V4WUP7_CALAY</name>
<dbReference type="InterPro" id="IPR051099">
    <property type="entry name" value="AGR/TXD"/>
</dbReference>
<dbReference type="PROSITE" id="PS51352">
    <property type="entry name" value="THIOREDOXIN_2"/>
    <property type="match status" value="1"/>
</dbReference>
<dbReference type="Gene3D" id="3.40.30.10">
    <property type="entry name" value="Glutaredoxin"/>
    <property type="match status" value="1"/>
</dbReference>
<feature type="chain" id="PRO_5031126870" evidence="2">
    <location>
        <begin position="20"/>
        <end position="157"/>
    </location>
</feature>
<dbReference type="SUPFAM" id="SSF52833">
    <property type="entry name" value="Thioredoxin-like"/>
    <property type="match status" value="1"/>
</dbReference>
<proteinExistence type="predicted"/>
<dbReference type="PANTHER" id="PTHR15337:SF11">
    <property type="entry name" value="THIOREDOXIN DOMAIN-CONTAINING PROTEIN"/>
    <property type="match status" value="1"/>
</dbReference>
<reference evidence="4" key="1">
    <citation type="journal article" date="2020" name="mSystems">
        <title>Genome- and Community-Level Interaction Insights into Carbon Utilization and Element Cycling Functions of Hydrothermarchaeota in Hydrothermal Sediment.</title>
        <authorList>
            <person name="Zhou Z."/>
            <person name="Liu Y."/>
            <person name="Xu W."/>
            <person name="Pan J."/>
            <person name="Luo Z.H."/>
            <person name="Li M."/>
        </authorList>
    </citation>
    <scope>NUCLEOTIDE SEQUENCE [LARGE SCALE GENOMIC DNA]</scope>
    <source>
        <strain evidence="4">HyVt-577</strain>
    </source>
</reference>
<dbReference type="EMBL" id="DRQG01000072">
    <property type="protein sequence ID" value="HGY55549.1"/>
    <property type="molecule type" value="Genomic_DNA"/>
</dbReference>